<evidence type="ECO:0000313" key="2">
    <source>
        <dbReference type="EMBL" id="MBK6975183.1"/>
    </source>
</evidence>
<sequence>MIGLGAIAMLVGRLNSSDFANQHARANQTSLAEVQDAIVAWSMQRGRDTGPERPGELPCPDTNNDGFEEGSCTAGRLGRVPWRTLGIPEPRDSSGETLWYAPAGAMRKRNSNASPLNSNSRGNIVVYVAGGVSILRNDVVFVLFAPGPPLAAQRREASTVTCATTGTTIARSNCAANYLEVADSIDNATNNGPFIAGMRSDTFNDQLRFVTTDSFIGRMEHRVALEAKALLKKYDSANGYLPFPANYVDPGCRDASYLTNCSSDMSVCRGRFPDSATTVLTPDWAVLERPDWFSYNLWGDSIYYAVGSAKLASAPANCSAKQSVSGTQHDAVLAMAGPLSGTGVRPSINLSDYLEDAENRDGWTGSAPDADRLVNPTSASNDRLYPY</sequence>
<proteinExistence type="predicted"/>
<feature type="region of interest" description="Disordered" evidence="1">
    <location>
        <begin position="46"/>
        <end position="66"/>
    </location>
</feature>
<gene>
    <name evidence="2" type="ORF">IPH26_20330</name>
</gene>
<feature type="region of interest" description="Disordered" evidence="1">
    <location>
        <begin position="359"/>
        <end position="387"/>
    </location>
</feature>
<organism evidence="2 3">
    <name type="scientific">Candidatus Methylophosphatis roskildensis</name>
    <dbReference type="NCBI Taxonomy" id="2899263"/>
    <lineage>
        <taxon>Bacteria</taxon>
        <taxon>Pseudomonadati</taxon>
        <taxon>Pseudomonadota</taxon>
        <taxon>Betaproteobacteria</taxon>
        <taxon>Nitrosomonadales</taxon>
        <taxon>Sterolibacteriaceae</taxon>
        <taxon>Candidatus Methylophosphatis</taxon>
    </lineage>
</organism>
<reference evidence="2" key="1">
    <citation type="submission" date="2020-10" db="EMBL/GenBank/DDBJ databases">
        <title>Connecting structure to function with the recovery of over 1000 high-quality activated sludge metagenome-assembled genomes encoding full-length rRNA genes using long-read sequencing.</title>
        <authorList>
            <person name="Singleton C.M."/>
            <person name="Petriglieri F."/>
            <person name="Kristensen J.M."/>
            <person name="Kirkegaard R.H."/>
            <person name="Michaelsen T.Y."/>
            <person name="Andersen M.H."/>
            <person name="Karst S.M."/>
            <person name="Dueholm M.S."/>
            <person name="Nielsen P.H."/>
            <person name="Albertsen M."/>
        </authorList>
    </citation>
    <scope>NUCLEOTIDE SEQUENCE</scope>
    <source>
        <strain evidence="2">Bjer_18-Q3-R1-45_BAT3C.347</strain>
    </source>
</reference>
<evidence type="ECO:0000313" key="3">
    <source>
        <dbReference type="Proteomes" id="UP000807785"/>
    </source>
</evidence>
<comment type="caution">
    <text evidence="2">The sequence shown here is derived from an EMBL/GenBank/DDBJ whole genome shotgun (WGS) entry which is preliminary data.</text>
</comment>
<evidence type="ECO:0000256" key="1">
    <source>
        <dbReference type="SAM" id="MobiDB-lite"/>
    </source>
</evidence>
<dbReference type="Proteomes" id="UP000807785">
    <property type="component" value="Unassembled WGS sequence"/>
</dbReference>
<feature type="compositionally biased region" description="Basic and acidic residues" evidence="1">
    <location>
        <begin position="46"/>
        <end position="55"/>
    </location>
</feature>
<protein>
    <submittedName>
        <fullName evidence="2">Uncharacterized protein</fullName>
    </submittedName>
</protein>
<dbReference type="EMBL" id="JADJEV010000005">
    <property type="protein sequence ID" value="MBK6975183.1"/>
    <property type="molecule type" value="Genomic_DNA"/>
</dbReference>
<dbReference type="AlphaFoldDB" id="A0A9D7E7C5"/>
<name>A0A9D7E7C5_9PROT</name>
<accession>A0A9D7E7C5</accession>